<keyword evidence="1" id="KW-0812">Transmembrane</keyword>
<dbReference type="RefSeq" id="XP_031424257.1">
    <property type="nucleotide sequence ID" value="XM_031568397.1"/>
</dbReference>
<dbReference type="AlphaFoldDB" id="A0A6P8FM66"/>
<accession>A0A6P8FM66</accession>
<protein>
    <submittedName>
        <fullName evidence="3">Uncharacterized protein LOC116220555 isoform X1</fullName>
    </submittedName>
</protein>
<feature type="transmembrane region" description="Helical" evidence="1">
    <location>
        <begin position="7"/>
        <end position="28"/>
    </location>
</feature>
<reference evidence="3" key="1">
    <citation type="submission" date="2025-08" db="UniProtKB">
        <authorList>
            <consortium name="RefSeq"/>
        </authorList>
    </citation>
    <scope>IDENTIFICATION</scope>
</reference>
<dbReference type="GeneID" id="116220555"/>
<name>A0A6P8FM66_CLUHA</name>
<dbReference type="OrthoDB" id="8938325at2759"/>
<evidence type="ECO:0000313" key="2">
    <source>
        <dbReference type="Proteomes" id="UP000515152"/>
    </source>
</evidence>
<gene>
    <name evidence="3" type="primary">LOC116220555</name>
</gene>
<keyword evidence="2" id="KW-1185">Reference proteome</keyword>
<dbReference type="KEGG" id="char:116220555"/>
<evidence type="ECO:0000313" key="3">
    <source>
        <dbReference type="RefSeq" id="XP_031424257.1"/>
    </source>
</evidence>
<organism evidence="2 3">
    <name type="scientific">Clupea harengus</name>
    <name type="common">Atlantic herring</name>
    <dbReference type="NCBI Taxonomy" id="7950"/>
    <lineage>
        <taxon>Eukaryota</taxon>
        <taxon>Metazoa</taxon>
        <taxon>Chordata</taxon>
        <taxon>Craniata</taxon>
        <taxon>Vertebrata</taxon>
        <taxon>Euteleostomi</taxon>
        <taxon>Actinopterygii</taxon>
        <taxon>Neopterygii</taxon>
        <taxon>Teleostei</taxon>
        <taxon>Clupei</taxon>
        <taxon>Clupeiformes</taxon>
        <taxon>Clupeoidei</taxon>
        <taxon>Clupeidae</taxon>
        <taxon>Clupea</taxon>
    </lineage>
</organism>
<evidence type="ECO:0000256" key="1">
    <source>
        <dbReference type="SAM" id="Phobius"/>
    </source>
</evidence>
<sequence length="247" mass="27481">MGKMASFTVFLPSFYLFWIITPYFLFAFTHVHGLPKPELFVSSSVILPTTTVHLSCVVPQDPVDQCIFMVGKTYTTSTSSCELTLTGEQIIVRGHVNPPSVLPVKCFYTVKGSGVNRPSDHSSPVSVLVLDNLQKPKVSVHHDRTNKLFDIVCEIPKQSWNVTGCQFYTGHGENLYPTAKIASGNCHLYSVDEDDLFRRLQSVGSGEVSCDYIVNTEPSSLSPRSDPYTIQGQYAQNIINVLLNTYY</sequence>
<keyword evidence="1" id="KW-0472">Membrane</keyword>
<dbReference type="Proteomes" id="UP000515152">
    <property type="component" value="Chromosome 5"/>
</dbReference>
<keyword evidence="1" id="KW-1133">Transmembrane helix</keyword>
<proteinExistence type="predicted"/>